<evidence type="ECO:0000313" key="11">
    <source>
        <dbReference type="Proteomes" id="UP000522688"/>
    </source>
</evidence>
<dbReference type="InterPro" id="IPR001638">
    <property type="entry name" value="Solute-binding_3/MltF_N"/>
</dbReference>
<dbReference type="EMBL" id="BJUV01000005">
    <property type="protein sequence ID" value="GEK82439.1"/>
    <property type="molecule type" value="Genomic_DNA"/>
</dbReference>
<feature type="signal peptide" evidence="5">
    <location>
        <begin position="1"/>
        <end position="32"/>
    </location>
</feature>
<organism evidence="9 11">
    <name type="scientific">Frigoribacterium faeni</name>
    <dbReference type="NCBI Taxonomy" id="145483"/>
    <lineage>
        <taxon>Bacteria</taxon>
        <taxon>Bacillati</taxon>
        <taxon>Actinomycetota</taxon>
        <taxon>Actinomycetes</taxon>
        <taxon>Micrococcales</taxon>
        <taxon>Microbacteriaceae</taxon>
        <taxon>Frigoribacterium</taxon>
    </lineage>
</organism>
<evidence type="ECO:0000313" key="8">
    <source>
        <dbReference type="EMBL" id="GEK82439.1"/>
    </source>
</evidence>
<feature type="chain" id="PRO_5031313137" evidence="5">
    <location>
        <begin position="33"/>
        <end position="287"/>
    </location>
</feature>
<comment type="subcellular location">
    <subcellularLocation>
        <location evidence="1">Cell envelope</location>
    </subcellularLocation>
</comment>
<reference evidence="9 11" key="2">
    <citation type="submission" date="2020-07" db="EMBL/GenBank/DDBJ databases">
        <title>Sequencing the genomes of 1000 actinobacteria strains.</title>
        <authorList>
            <person name="Klenk H.-P."/>
        </authorList>
    </citation>
    <scope>NUCLEOTIDE SEQUENCE [LARGE SCALE GENOMIC DNA]</scope>
    <source>
        <strain evidence="9 11">DSM 10309</strain>
    </source>
</reference>
<reference evidence="8 10" key="1">
    <citation type="submission" date="2019-07" db="EMBL/GenBank/DDBJ databases">
        <title>Whole genome shotgun sequence of Frigoribacterium faeni NBRC 103066.</title>
        <authorList>
            <person name="Hosoyama A."/>
            <person name="Uohara A."/>
            <person name="Ohji S."/>
            <person name="Ichikawa N."/>
        </authorList>
    </citation>
    <scope>NUCLEOTIDE SEQUENCE [LARGE SCALE GENOMIC DNA]</scope>
    <source>
        <strain evidence="8 10">NBRC 103066</strain>
    </source>
</reference>
<evidence type="ECO:0000256" key="3">
    <source>
        <dbReference type="ARBA" id="ARBA00022729"/>
    </source>
</evidence>
<dbReference type="Gene3D" id="3.40.190.10">
    <property type="entry name" value="Periplasmic binding protein-like II"/>
    <property type="match status" value="2"/>
</dbReference>
<dbReference type="GO" id="GO:0016020">
    <property type="term" value="C:membrane"/>
    <property type="evidence" value="ECO:0007669"/>
    <property type="project" value="InterPro"/>
</dbReference>
<dbReference type="PANTHER" id="PTHR35936:SF34">
    <property type="entry name" value="ABC TRANSPORTER EXTRACELLULAR-BINDING PROTEIN YCKB-RELATED"/>
    <property type="match status" value="1"/>
</dbReference>
<evidence type="ECO:0000313" key="9">
    <source>
        <dbReference type="EMBL" id="MBA8812811.1"/>
    </source>
</evidence>
<evidence type="ECO:0000256" key="1">
    <source>
        <dbReference type="ARBA" id="ARBA00004196"/>
    </source>
</evidence>
<feature type="domain" description="Solute-binding protein family 3/N-terminal" evidence="6">
    <location>
        <begin position="62"/>
        <end position="284"/>
    </location>
</feature>
<evidence type="ECO:0000259" key="6">
    <source>
        <dbReference type="SMART" id="SM00062"/>
    </source>
</evidence>
<dbReference type="Proteomes" id="UP000321154">
    <property type="component" value="Unassembled WGS sequence"/>
</dbReference>
<comment type="caution">
    <text evidence="9">The sequence shown here is derived from an EMBL/GenBank/DDBJ whole genome shotgun (WGS) entry which is preliminary data.</text>
</comment>
<dbReference type="InterPro" id="IPR001320">
    <property type="entry name" value="Iontro_rcpt_C"/>
</dbReference>
<comment type="similarity">
    <text evidence="2 4">Belongs to the bacterial solute-binding protein 3 family.</text>
</comment>
<name>A0A7W3JH71_9MICO</name>
<evidence type="ECO:0000259" key="7">
    <source>
        <dbReference type="SMART" id="SM00079"/>
    </source>
</evidence>
<dbReference type="EMBL" id="JACGWW010000001">
    <property type="protein sequence ID" value="MBA8812811.1"/>
    <property type="molecule type" value="Genomic_DNA"/>
</dbReference>
<keyword evidence="3 5" id="KW-0732">Signal</keyword>
<dbReference type="SMART" id="SM00079">
    <property type="entry name" value="PBPe"/>
    <property type="match status" value="1"/>
</dbReference>
<dbReference type="Pfam" id="PF00497">
    <property type="entry name" value="SBP_bac_3"/>
    <property type="match status" value="1"/>
</dbReference>
<sequence length="287" mass="29807">MKITAPRSVRRLSAAAGVVVAAALALTACAPASTDGVVTRTGDATADTSAAKSLSDIQDAGEIVIGTEGTYQPFTYHEGGSGDLVGYDVDVATAVAEKLGVTPTFEETQFDALLAGLTAGRFDLVANQISITDEREATYDFSTPYTVSRGVVITAADDSDITSVADLAGKTTAQSQSSNFYTTAKDAGADVQIVDGWAQSVALLEQGRIDATVNDELTFLDYVKTNPDQADGIKIAAETDDVSRSAFATTKGSDDLVDAIDEALAELKADGTLARISDTYFGQDVSE</sequence>
<proteinExistence type="inferred from homology"/>
<keyword evidence="10" id="KW-1185">Reference proteome</keyword>
<protein>
    <submittedName>
        <fullName evidence="8">Amino acid ABC transporter substrate-binding protein</fullName>
    </submittedName>
    <submittedName>
        <fullName evidence="9">Cystine transport system substrate-binding protein</fullName>
    </submittedName>
</protein>
<evidence type="ECO:0000256" key="5">
    <source>
        <dbReference type="SAM" id="SignalP"/>
    </source>
</evidence>
<accession>A0A7W3JH71</accession>
<dbReference type="SMART" id="SM00062">
    <property type="entry name" value="PBPb"/>
    <property type="match status" value="1"/>
</dbReference>
<dbReference type="CDD" id="cd13711">
    <property type="entry name" value="PBP2_Ngo0372_TcyA"/>
    <property type="match status" value="1"/>
</dbReference>
<dbReference type="GO" id="GO:0015276">
    <property type="term" value="F:ligand-gated monoatomic ion channel activity"/>
    <property type="evidence" value="ECO:0007669"/>
    <property type="project" value="InterPro"/>
</dbReference>
<evidence type="ECO:0000313" key="10">
    <source>
        <dbReference type="Proteomes" id="UP000321154"/>
    </source>
</evidence>
<dbReference type="PANTHER" id="PTHR35936">
    <property type="entry name" value="MEMBRANE-BOUND LYTIC MUREIN TRANSGLYCOSYLASE F"/>
    <property type="match status" value="1"/>
</dbReference>
<dbReference type="PROSITE" id="PS51257">
    <property type="entry name" value="PROKAR_LIPOPROTEIN"/>
    <property type="match status" value="1"/>
</dbReference>
<dbReference type="AlphaFoldDB" id="A0A7W3JH71"/>
<evidence type="ECO:0000256" key="4">
    <source>
        <dbReference type="RuleBase" id="RU003744"/>
    </source>
</evidence>
<dbReference type="InterPro" id="IPR018313">
    <property type="entry name" value="SBP_3_CS"/>
</dbReference>
<dbReference type="PROSITE" id="PS01039">
    <property type="entry name" value="SBP_BACTERIAL_3"/>
    <property type="match status" value="1"/>
</dbReference>
<dbReference type="SUPFAM" id="SSF53850">
    <property type="entry name" value="Periplasmic binding protein-like II"/>
    <property type="match status" value="1"/>
</dbReference>
<evidence type="ECO:0000256" key="2">
    <source>
        <dbReference type="ARBA" id="ARBA00010333"/>
    </source>
</evidence>
<dbReference type="Proteomes" id="UP000522688">
    <property type="component" value="Unassembled WGS sequence"/>
</dbReference>
<gene>
    <name evidence="9" type="ORF">FB463_001035</name>
    <name evidence="8" type="ORF">FFA01_07480</name>
</gene>
<feature type="domain" description="Ionotropic glutamate receptor C-terminal" evidence="7">
    <location>
        <begin position="62"/>
        <end position="283"/>
    </location>
</feature>
<dbReference type="GO" id="GO:0030313">
    <property type="term" value="C:cell envelope"/>
    <property type="evidence" value="ECO:0007669"/>
    <property type="project" value="UniProtKB-SubCell"/>
</dbReference>